<dbReference type="EMBL" id="AONB01000021">
    <property type="protein sequence ID" value="EXJ09694.1"/>
    <property type="molecule type" value="Genomic_DNA"/>
</dbReference>
<protein>
    <submittedName>
        <fullName evidence="4">Phosphate-binding protein pstS</fullName>
    </submittedName>
</protein>
<evidence type="ECO:0000313" key="5">
    <source>
        <dbReference type="Proteomes" id="UP000019464"/>
    </source>
</evidence>
<comment type="caution">
    <text evidence="4">The sequence shown here is derived from an EMBL/GenBank/DDBJ whole genome shotgun (WGS) entry which is preliminary data.</text>
</comment>
<dbReference type="PANTHER" id="PTHR30570:SF6">
    <property type="entry name" value="PHOSPHATE-BINDING PROTEIN PSTS"/>
    <property type="match status" value="1"/>
</dbReference>
<evidence type="ECO:0000256" key="2">
    <source>
        <dbReference type="SAM" id="SignalP"/>
    </source>
</evidence>
<feature type="domain" description="PBP" evidence="3">
    <location>
        <begin position="38"/>
        <end position="292"/>
    </location>
</feature>
<dbReference type="STRING" id="1229521.D791_03366"/>
<evidence type="ECO:0000256" key="1">
    <source>
        <dbReference type="ARBA" id="ARBA00022729"/>
    </source>
</evidence>
<evidence type="ECO:0000259" key="3">
    <source>
        <dbReference type="Pfam" id="PF12849"/>
    </source>
</evidence>
<feature type="signal peptide" evidence="2">
    <location>
        <begin position="1"/>
        <end position="22"/>
    </location>
</feature>
<evidence type="ECO:0000313" key="4">
    <source>
        <dbReference type="EMBL" id="EXJ09694.1"/>
    </source>
</evidence>
<dbReference type="Gene3D" id="3.40.190.10">
    <property type="entry name" value="Periplasmic binding protein-like II"/>
    <property type="match status" value="2"/>
</dbReference>
<dbReference type="CDD" id="cd13653">
    <property type="entry name" value="PBP2_phosphate_like_1"/>
    <property type="match status" value="1"/>
</dbReference>
<feature type="chain" id="PRO_5004929757" evidence="2">
    <location>
        <begin position="23"/>
        <end position="324"/>
    </location>
</feature>
<keyword evidence="1 2" id="KW-0732">Signal</keyword>
<dbReference type="InterPro" id="IPR050811">
    <property type="entry name" value="Phosphate_ABC_transporter"/>
</dbReference>
<dbReference type="SUPFAM" id="SSF53850">
    <property type="entry name" value="Periplasmic binding protein-like II"/>
    <property type="match status" value="1"/>
</dbReference>
<dbReference type="Pfam" id="PF12849">
    <property type="entry name" value="PBP_like_2"/>
    <property type="match status" value="1"/>
</dbReference>
<accession>W9URH2</accession>
<keyword evidence="5" id="KW-1185">Reference proteome</keyword>
<proteinExistence type="predicted"/>
<dbReference type="Proteomes" id="UP000019464">
    <property type="component" value="Unassembled WGS sequence"/>
</dbReference>
<reference evidence="4 5" key="2">
    <citation type="journal article" date="2015" name="Syst. Appl. Microbiol.">
        <title>Nitrincola nitratireducens sp. nov. isolated from a haloalkaline crater lake.</title>
        <authorList>
            <person name="Singh A."/>
            <person name="Vaidya B."/>
            <person name="Tanuku N.R."/>
            <person name="Pinnaka A.K."/>
        </authorList>
    </citation>
    <scope>NUCLEOTIDE SEQUENCE [LARGE SCALE GENOMIC DNA]</scope>
    <source>
        <strain evidence="4 5">AK23</strain>
    </source>
</reference>
<dbReference type="PANTHER" id="PTHR30570">
    <property type="entry name" value="PERIPLASMIC PHOSPHATE BINDING COMPONENT OF PHOSPHATE ABC TRANSPORTER"/>
    <property type="match status" value="1"/>
</dbReference>
<gene>
    <name evidence="4" type="primary">pstS_1</name>
    <name evidence="4" type="ORF">D791_03366</name>
</gene>
<reference evidence="5" key="1">
    <citation type="submission" date="2012-11" db="EMBL/GenBank/DDBJ databases">
        <authorList>
            <person name="Singh A."/>
            <person name="Pinnaka A.K."/>
            <person name="Vaidya B."/>
        </authorList>
    </citation>
    <scope>NUCLEOTIDE SEQUENCE [LARGE SCALE GENOMIC DNA]</scope>
    <source>
        <strain evidence="5">AK23</strain>
    </source>
</reference>
<sequence length="324" mass="35350">MYFRVLYLCVLSLLYVPSFGHAEDLSSYPQYQPTAVLSGSLHSTGSDTLNALMTQLATQFAQLHPQVTLQVQGSGSSTAPTALIQGTASLAPMSRPMRLSERHEFEQQYGYPPLELPIALDLIAVFVNRDNPLTRISLVELDALYSVTQYQSAGMSIQRWGDLGLEGRLHDQPITLFGRNAASGTYGFFRDLVLLGGDFRPQVSEQPGSAAVVRSISRSFNGLGYSGLGAASVDVKPLAISIRPTDAAILPTAQNALEQRYPLARFLYLYLNHPPSKPLSPLHAEFIRMLYSTTGQSILMQEGFVALPADEAINILRSLDLDAS</sequence>
<dbReference type="PATRIC" id="fig|1229521.3.peg.3400"/>
<name>W9URH2_9GAMM</name>
<organism evidence="4 5">
    <name type="scientific">Nitrincola nitratireducens</name>
    <dbReference type="NCBI Taxonomy" id="1229521"/>
    <lineage>
        <taxon>Bacteria</taxon>
        <taxon>Pseudomonadati</taxon>
        <taxon>Pseudomonadota</taxon>
        <taxon>Gammaproteobacteria</taxon>
        <taxon>Oceanospirillales</taxon>
        <taxon>Oceanospirillaceae</taxon>
        <taxon>Nitrincola</taxon>
    </lineage>
</organism>
<dbReference type="InterPro" id="IPR024370">
    <property type="entry name" value="PBP_domain"/>
</dbReference>
<dbReference type="RefSeq" id="WP_051514602.1">
    <property type="nucleotide sequence ID" value="NZ_AONB01000021.1"/>
</dbReference>
<dbReference type="AlphaFoldDB" id="W9URH2"/>